<evidence type="ECO:0000313" key="3">
    <source>
        <dbReference type="EMBL" id="WCM40657.1"/>
    </source>
</evidence>
<sequence length="297" mass="33594">MPIPDYQTLMKPLLLKLADGQIHSMTNLIQKLADEFKLTEEERAARIASGRRTVFENRVWWARTYLKKAGLIQSPERGRVSITERGKEVLRENPDRIDNDYLMRFPEFKDFRKRTKVDPVDPPEEQIDRALEQLRSAVTGELLERIRNLSPSAFERLVLDLLLKMGYGGPQLEAGELTGGSGDEGIDGVIRQDPLGLDTIYLQAKRWSQSVGRPEIQKFVGALAGKKAKKGVFLTTSEFTKDARDYAKGLSEKVVLLDGRDLAQLMYEYGLGVSVVRTLEIKRVDTDYFSDLSGEGE</sequence>
<feature type="domain" description="Restriction system protein Mrr-like N-terminal" evidence="2">
    <location>
        <begin position="6"/>
        <end position="92"/>
    </location>
</feature>
<dbReference type="PANTHER" id="PTHR30015">
    <property type="entry name" value="MRR RESTRICTION SYSTEM PROTEIN"/>
    <property type="match status" value="1"/>
</dbReference>
<dbReference type="InterPro" id="IPR011335">
    <property type="entry name" value="Restrct_endonuc-II-like"/>
</dbReference>
<evidence type="ECO:0000313" key="4">
    <source>
        <dbReference type="Proteomes" id="UP001317488"/>
    </source>
</evidence>
<dbReference type="InterPro" id="IPR011856">
    <property type="entry name" value="tRNA_endonuc-like_dom_sf"/>
</dbReference>
<dbReference type="PANTHER" id="PTHR30015:SF7">
    <property type="entry name" value="TYPE IV METHYL-DIRECTED RESTRICTION ENZYME ECOKMRR"/>
    <property type="match status" value="1"/>
</dbReference>
<feature type="domain" description="Restriction endonuclease type IV Mrr" evidence="1">
    <location>
        <begin position="146"/>
        <end position="266"/>
    </location>
</feature>
<organism evidence="3 4">
    <name type="scientific">Thermus antranikianii</name>
    <dbReference type="NCBI Taxonomy" id="88190"/>
    <lineage>
        <taxon>Bacteria</taxon>
        <taxon>Thermotogati</taxon>
        <taxon>Deinococcota</taxon>
        <taxon>Deinococci</taxon>
        <taxon>Thermales</taxon>
        <taxon>Thermaceae</taxon>
        <taxon>Thermus</taxon>
    </lineage>
</organism>
<dbReference type="Pfam" id="PF14338">
    <property type="entry name" value="Mrr_N"/>
    <property type="match status" value="1"/>
</dbReference>
<dbReference type="Proteomes" id="UP001317488">
    <property type="component" value="Chromosome"/>
</dbReference>
<dbReference type="Gene3D" id="3.40.1350.10">
    <property type="match status" value="1"/>
</dbReference>
<proteinExistence type="predicted"/>
<dbReference type="InterPro" id="IPR025745">
    <property type="entry name" value="Mrr-like_N_dom"/>
</dbReference>
<evidence type="ECO:0000259" key="2">
    <source>
        <dbReference type="Pfam" id="PF14338"/>
    </source>
</evidence>
<dbReference type="InterPro" id="IPR052906">
    <property type="entry name" value="Type_IV_Methyl-Rstrct_Enzyme"/>
</dbReference>
<dbReference type="SUPFAM" id="SSF52980">
    <property type="entry name" value="Restriction endonuclease-like"/>
    <property type="match status" value="1"/>
</dbReference>
<name>A0ABY7RSJ0_9DEIN</name>
<keyword evidence="4" id="KW-1185">Reference proteome</keyword>
<dbReference type="GO" id="GO:0004519">
    <property type="term" value="F:endonuclease activity"/>
    <property type="evidence" value="ECO:0007669"/>
    <property type="project" value="UniProtKB-KW"/>
</dbReference>
<keyword evidence="3" id="KW-0378">Hydrolase</keyword>
<keyword evidence="3" id="KW-0255">Endonuclease</keyword>
<gene>
    <name evidence="3" type="ORF">GO600_00440</name>
</gene>
<keyword evidence="3" id="KW-0540">Nuclease</keyword>
<evidence type="ECO:0000259" key="1">
    <source>
        <dbReference type="Pfam" id="PF04471"/>
    </source>
</evidence>
<dbReference type="EMBL" id="CP046617">
    <property type="protein sequence ID" value="WCM40657.1"/>
    <property type="molecule type" value="Genomic_DNA"/>
</dbReference>
<accession>A0ABY7RSJ0</accession>
<dbReference type="Pfam" id="PF04471">
    <property type="entry name" value="Mrr_cat"/>
    <property type="match status" value="1"/>
</dbReference>
<protein>
    <submittedName>
        <fullName evidence="3">Restriction endonuclease</fullName>
    </submittedName>
</protein>
<reference evidence="3 4" key="1">
    <citation type="submission" date="2019-12" db="EMBL/GenBank/DDBJ databases">
        <authorList>
            <person name="An T."/>
        </authorList>
    </citation>
    <scope>NUCLEOTIDE SEQUENCE [LARGE SCALE GENOMIC DNA]</scope>
    <source>
        <strain evidence="3 4">JCM 19900</strain>
    </source>
</reference>
<dbReference type="InterPro" id="IPR007560">
    <property type="entry name" value="Restrct_endonuc_IV_Mrr"/>
</dbReference>